<dbReference type="Pfam" id="PF14356">
    <property type="entry name" value="DUF4403"/>
    <property type="match status" value="1"/>
</dbReference>
<dbReference type="STRING" id="1560345.AWL63_14555"/>
<protein>
    <recommendedName>
        <fullName evidence="3">DUF4403 domain-containing protein</fullName>
    </recommendedName>
</protein>
<reference evidence="1 2" key="1">
    <citation type="submission" date="2016-01" db="EMBL/GenBank/DDBJ databases">
        <title>Complete genome and mega plasmid sequence of Sphingomonas panacis DCY99 elicits systemic resistance in rice to Xanthomonas oryzae.</title>
        <authorList>
            <person name="Kim Y.J."/>
            <person name="Yang D.C."/>
            <person name="Sing P."/>
        </authorList>
    </citation>
    <scope>NUCLEOTIDE SEQUENCE [LARGE SCALE GENOMIC DNA]</scope>
    <source>
        <strain evidence="1 2">DCY99</strain>
    </source>
</reference>
<dbReference type="KEGG" id="span:AWL63_14555"/>
<sequence length="501" mass="53451">MPLERCPCGRSGLASRSIVVLAVASLLVSACGHKVQVPPPPKVDTAPDFPLETSSIVVPMSGSLDAVQRALEAKTPRRLWDIDKQLDTCVHAKRINLKIIKVKLLPDLGCRVVGEVTRGPLVLGGSGDRLTITFPVHATIAAEKIGGVVSETATGDAMVHAVARLSITGDWKPAAKVRIAYDWTNAPGIDFLGQRIEFASKADARLKPVIASLEQSLPRELNKIDLRAKLASAWAQGFTSIMLNREKPPAWMRVTPRRLGFGGYRVSGRTLTLLLSADALTETFVGNRPSDPVATPLPPPAPETGKQGIAFFIPVLADYAQLEPVVKRTLVKRAKKGISLAGVGPVDVEFGDVTVYATTDGCLAIGVVAKAKARNASLLATKGQVWLTAVPYNVPGSQLVRARNVGIVTDTDSEVTNLLIAVFKDGSIRESIAQGLSHDFAPDYDKVLRAARKAIGRRREGDLVLSADVSKVENGTLAVTGKGLFMPVRAAGQARITYAPR</sequence>
<dbReference type="PROSITE" id="PS51257">
    <property type="entry name" value="PROKAR_LIPOPROTEIN"/>
    <property type="match status" value="1"/>
</dbReference>
<dbReference type="AlphaFoldDB" id="A0A1B3ZC61"/>
<dbReference type="Proteomes" id="UP000094256">
    <property type="component" value="Chromosome"/>
</dbReference>
<evidence type="ECO:0008006" key="3">
    <source>
        <dbReference type="Google" id="ProtNLM"/>
    </source>
</evidence>
<evidence type="ECO:0000313" key="2">
    <source>
        <dbReference type="Proteomes" id="UP000094256"/>
    </source>
</evidence>
<gene>
    <name evidence="1" type="ORF">AWL63_14555</name>
</gene>
<proteinExistence type="predicted"/>
<accession>A0A1B3ZC61</accession>
<name>A0A1B3ZC61_9SPHN</name>
<organism evidence="1 2">
    <name type="scientific">Sphingomonas panacis</name>
    <dbReference type="NCBI Taxonomy" id="1560345"/>
    <lineage>
        <taxon>Bacteria</taxon>
        <taxon>Pseudomonadati</taxon>
        <taxon>Pseudomonadota</taxon>
        <taxon>Alphaproteobacteria</taxon>
        <taxon>Sphingomonadales</taxon>
        <taxon>Sphingomonadaceae</taxon>
        <taxon>Sphingomonas</taxon>
    </lineage>
</organism>
<dbReference type="EMBL" id="CP014168">
    <property type="protein sequence ID" value="AOH84994.1"/>
    <property type="molecule type" value="Genomic_DNA"/>
</dbReference>
<keyword evidence="2" id="KW-1185">Reference proteome</keyword>
<dbReference type="InterPro" id="IPR025515">
    <property type="entry name" value="DUF4403"/>
</dbReference>
<dbReference type="OrthoDB" id="1299766at2"/>
<evidence type="ECO:0000313" key="1">
    <source>
        <dbReference type="EMBL" id="AOH84994.1"/>
    </source>
</evidence>